<proteinExistence type="predicted"/>
<feature type="transmembrane region" description="Helical" evidence="6">
    <location>
        <begin position="442"/>
        <end position="464"/>
    </location>
</feature>
<feature type="transmembrane region" description="Helical" evidence="6">
    <location>
        <begin position="205"/>
        <end position="225"/>
    </location>
</feature>
<feature type="transmembrane region" description="Helical" evidence="6">
    <location>
        <begin position="641"/>
        <end position="661"/>
    </location>
</feature>
<keyword evidence="2 6" id="KW-0812">Transmembrane</keyword>
<protein>
    <submittedName>
        <fullName evidence="7">Uncharacterized protein</fullName>
    </submittedName>
</protein>
<dbReference type="PANTHER" id="PTHR12570:SF9">
    <property type="entry name" value="MAGNESIUM TRANSPORTER NIPA8-RELATED"/>
    <property type="match status" value="1"/>
</dbReference>
<dbReference type="GO" id="GO:0016020">
    <property type="term" value="C:membrane"/>
    <property type="evidence" value="ECO:0007669"/>
    <property type="project" value="UniProtKB-SubCell"/>
</dbReference>
<gene>
    <name evidence="7" type="ORF">H4R18_001358</name>
</gene>
<keyword evidence="8" id="KW-1185">Reference proteome</keyword>
<feature type="transmembrane region" description="Helical" evidence="6">
    <location>
        <begin position="705"/>
        <end position="723"/>
    </location>
</feature>
<dbReference type="InterPro" id="IPR037185">
    <property type="entry name" value="EmrE-like"/>
</dbReference>
<name>A0A9W8HLS5_9FUNG</name>
<comment type="subcellular location">
    <subcellularLocation>
        <location evidence="1">Membrane</location>
        <topology evidence="1">Multi-pass membrane protein</topology>
    </subcellularLocation>
</comment>
<accession>A0A9W8HLS5</accession>
<feature type="compositionally biased region" description="Low complexity" evidence="5">
    <location>
        <begin position="243"/>
        <end position="260"/>
    </location>
</feature>
<evidence type="ECO:0000256" key="3">
    <source>
        <dbReference type="ARBA" id="ARBA00022989"/>
    </source>
</evidence>
<evidence type="ECO:0000256" key="2">
    <source>
        <dbReference type="ARBA" id="ARBA00022692"/>
    </source>
</evidence>
<evidence type="ECO:0000256" key="1">
    <source>
        <dbReference type="ARBA" id="ARBA00004141"/>
    </source>
</evidence>
<dbReference type="Pfam" id="PF05653">
    <property type="entry name" value="Mg_trans_NIPA"/>
    <property type="match status" value="2"/>
</dbReference>
<organism evidence="7 8">
    <name type="scientific">Coemansia javaensis</name>
    <dbReference type="NCBI Taxonomy" id="2761396"/>
    <lineage>
        <taxon>Eukaryota</taxon>
        <taxon>Fungi</taxon>
        <taxon>Fungi incertae sedis</taxon>
        <taxon>Zoopagomycota</taxon>
        <taxon>Kickxellomycotina</taxon>
        <taxon>Kickxellomycetes</taxon>
        <taxon>Kickxellales</taxon>
        <taxon>Kickxellaceae</taxon>
        <taxon>Coemansia</taxon>
    </lineage>
</organism>
<evidence type="ECO:0000256" key="4">
    <source>
        <dbReference type="ARBA" id="ARBA00023136"/>
    </source>
</evidence>
<feature type="transmembrane region" description="Helical" evidence="6">
    <location>
        <begin position="416"/>
        <end position="435"/>
    </location>
</feature>
<comment type="caution">
    <text evidence="7">The sequence shown here is derived from an EMBL/GenBank/DDBJ whole genome shotgun (WGS) entry which is preliminary data.</text>
</comment>
<feature type="transmembrane region" description="Helical" evidence="6">
    <location>
        <begin position="600"/>
        <end position="621"/>
    </location>
</feature>
<feature type="region of interest" description="Disordered" evidence="5">
    <location>
        <begin position="342"/>
        <end position="361"/>
    </location>
</feature>
<keyword evidence="4 6" id="KW-0472">Membrane</keyword>
<dbReference type="EMBL" id="JANBUL010000034">
    <property type="protein sequence ID" value="KAJ2784045.1"/>
    <property type="molecule type" value="Genomic_DNA"/>
</dbReference>
<feature type="region of interest" description="Disordered" evidence="5">
    <location>
        <begin position="243"/>
        <end position="284"/>
    </location>
</feature>
<dbReference type="Proteomes" id="UP001140217">
    <property type="component" value="Unassembled WGS sequence"/>
</dbReference>
<sequence>MLFRRDEARAAEAAVSGRECTTDAQCVALRAGAERPSKGAAPKPRLGEYACIAGACRYVVKAGELCFSSADCAGFQLGRRWAQQDGNGTLAAGDDSAGGAWCAPEHCTLEATCGGAWTLPGAPADAPAGATSSRPITNGTVSCCRGFRADAQCGLYAGSVDTCDSGLACGLGSTTTSGTGTGVQRRDTSGTPIGRCASQEPRQQIWIGVLLVLVGGATLNVGLNLQKYAFRKRQEKADADAAAVAATAATTDQPPSAAPDSDPDDDDVAGGCARPPLSKPSDIAFYSSDQLGRLQPAAAAADGAARSMAELKRYSARAPCSESIAETAAAAPACMSRVSLASRHSGRMAGEDDSGGGGSERRAWKALLPQRRRQQQQQQQQQQATAGGSVWVLGLAIFVLGNVVDFVALQFAPQSLVAPLGAVALVTNVIIAPLLNGERIGLCDVGGIALIIAGCVVVVVFSGISQQNFRLCVLVQLLRARPTVLFLCVISAAVLGIYLFLWAVEAGIDRHRDEYCALDHAPGPEPAPAPLPAIGSDGASDDGDPEQQQQQQQHAKHQARLGSRLRAVPLHLQSVARLHPLRGLRRHVRAVRPDSRRARFGLPLAYASLGSMMAALTTLFAKSLVNLLSATLFDRDNQFTSALSWAILLVTVFTAVSQVYWINQGLQRYDALLQVPVFYVVWTVLDIIGGGIYFNEFRSFTPAKYGLFALGVAVIFSGVGLLARRLTNT</sequence>
<feature type="transmembrane region" description="Helical" evidence="6">
    <location>
        <begin position="384"/>
        <end position="404"/>
    </location>
</feature>
<dbReference type="InterPro" id="IPR008521">
    <property type="entry name" value="Mg_trans_NIPA"/>
</dbReference>
<dbReference type="OrthoDB" id="165382at2759"/>
<dbReference type="GO" id="GO:0015095">
    <property type="term" value="F:magnesium ion transmembrane transporter activity"/>
    <property type="evidence" value="ECO:0007669"/>
    <property type="project" value="InterPro"/>
</dbReference>
<dbReference type="Gene3D" id="1.10.3730.20">
    <property type="match status" value="1"/>
</dbReference>
<feature type="region of interest" description="Disordered" evidence="5">
    <location>
        <begin position="527"/>
        <end position="558"/>
    </location>
</feature>
<evidence type="ECO:0000256" key="5">
    <source>
        <dbReference type="SAM" id="MobiDB-lite"/>
    </source>
</evidence>
<dbReference type="PANTHER" id="PTHR12570">
    <property type="match status" value="1"/>
</dbReference>
<feature type="transmembrane region" description="Helical" evidence="6">
    <location>
        <begin position="484"/>
        <end position="504"/>
    </location>
</feature>
<reference evidence="7" key="1">
    <citation type="submission" date="2022-07" db="EMBL/GenBank/DDBJ databases">
        <title>Phylogenomic reconstructions and comparative analyses of Kickxellomycotina fungi.</title>
        <authorList>
            <person name="Reynolds N.K."/>
            <person name="Stajich J.E."/>
            <person name="Barry K."/>
            <person name="Grigoriev I.V."/>
            <person name="Crous P."/>
            <person name="Smith M.E."/>
        </authorList>
    </citation>
    <scope>NUCLEOTIDE SEQUENCE</scope>
    <source>
        <strain evidence="7">NBRC 105414</strain>
    </source>
</reference>
<dbReference type="SUPFAM" id="SSF103481">
    <property type="entry name" value="Multidrug resistance efflux transporter EmrE"/>
    <property type="match status" value="1"/>
</dbReference>
<dbReference type="AlphaFoldDB" id="A0A9W8HLS5"/>
<evidence type="ECO:0000313" key="7">
    <source>
        <dbReference type="EMBL" id="KAJ2784045.1"/>
    </source>
</evidence>
<keyword evidence="3 6" id="KW-1133">Transmembrane helix</keyword>
<feature type="transmembrane region" description="Helical" evidence="6">
    <location>
        <begin position="673"/>
        <end position="693"/>
    </location>
</feature>
<evidence type="ECO:0000256" key="6">
    <source>
        <dbReference type="SAM" id="Phobius"/>
    </source>
</evidence>
<evidence type="ECO:0000313" key="8">
    <source>
        <dbReference type="Proteomes" id="UP001140217"/>
    </source>
</evidence>